<dbReference type="InterPro" id="IPR029020">
    <property type="entry name" value="Ammonium/urea_transptr"/>
</dbReference>
<feature type="domain" description="Ammonium transporter AmtB-like" evidence="9">
    <location>
        <begin position="35"/>
        <end position="294"/>
    </location>
</feature>
<organism evidence="10 11">
    <name type="scientific">Tigriopus californicus</name>
    <name type="common">Marine copepod</name>
    <dbReference type="NCBI Taxonomy" id="6832"/>
    <lineage>
        <taxon>Eukaryota</taxon>
        <taxon>Metazoa</taxon>
        <taxon>Ecdysozoa</taxon>
        <taxon>Arthropoda</taxon>
        <taxon>Crustacea</taxon>
        <taxon>Multicrustacea</taxon>
        <taxon>Hexanauplia</taxon>
        <taxon>Copepoda</taxon>
        <taxon>Harpacticoida</taxon>
        <taxon>Harpacticidae</taxon>
        <taxon>Tigriopus</taxon>
    </lineage>
</organism>
<name>A0A553P3S3_TIGCA</name>
<dbReference type="GO" id="GO:0097272">
    <property type="term" value="P:ammonium homeostasis"/>
    <property type="evidence" value="ECO:0007669"/>
    <property type="project" value="TreeGrafter"/>
</dbReference>
<sequence length="307" mass="32765">MRLVPESHRFNASSIGEANYEQILGQIMANMDDMFLALMGSIILLMQAGFAFLEAGSVRAKNTTNILIKNFADLCFGSLAFWLVGFAFAFGDGNSVIGLTHFAAINLPESRYTYMFFQCTFAATSATIVSGAIAERCHFNGYIIFSCIITGILYPIATHWCWAEGGWLAELGFVDFAGSGVVHMSGGVSALVGAFMLGPRIDRFKNKTSEYINGHSTPLVALGGFILVMGFMAFNAGSQGSISQYGDGEVVGRAVMSTLISCGTGGAMVLFLYKFLGGGTWSLTKIINGCLAGIGPYTGLNGQLFFT</sequence>
<dbReference type="AlphaFoldDB" id="A0A553P3S3"/>
<dbReference type="PANTHER" id="PTHR11730:SF6">
    <property type="entry name" value="AMMONIUM TRANSPORTER"/>
    <property type="match status" value="1"/>
</dbReference>
<dbReference type="GO" id="GO:0005886">
    <property type="term" value="C:plasma membrane"/>
    <property type="evidence" value="ECO:0007669"/>
    <property type="project" value="TreeGrafter"/>
</dbReference>
<evidence type="ECO:0000256" key="1">
    <source>
        <dbReference type="ARBA" id="ARBA00004141"/>
    </source>
</evidence>
<dbReference type="EMBL" id="VCGU01000008">
    <property type="protein sequence ID" value="TRY72346.1"/>
    <property type="molecule type" value="Genomic_DNA"/>
</dbReference>
<dbReference type="PROSITE" id="PS01219">
    <property type="entry name" value="AMMONIUM_TRANSP"/>
    <property type="match status" value="1"/>
</dbReference>
<evidence type="ECO:0000313" key="11">
    <source>
        <dbReference type="Proteomes" id="UP000318571"/>
    </source>
</evidence>
<feature type="transmembrane region" description="Helical" evidence="8">
    <location>
        <begin position="250"/>
        <end position="273"/>
    </location>
</feature>
<feature type="transmembrane region" description="Helical" evidence="8">
    <location>
        <begin position="74"/>
        <end position="91"/>
    </location>
</feature>
<evidence type="ECO:0000256" key="5">
    <source>
        <dbReference type="ARBA" id="ARBA00022989"/>
    </source>
</evidence>
<feature type="transmembrane region" description="Helical" evidence="8">
    <location>
        <begin position="139"/>
        <end position="157"/>
    </location>
</feature>
<feature type="transmembrane region" description="Helical" evidence="8">
    <location>
        <begin position="219"/>
        <end position="238"/>
    </location>
</feature>
<accession>A0A553P3S3</accession>
<dbReference type="SUPFAM" id="SSF111352">
    <property type="entry name" value="Ammonium transporter"/>
    <property type="match status" value="1"/>
</dbReference>
<protein>
    <recommendedName>
        <fullName evidence="9">Ammonium transporter AmtB-like domain-containing protein</fullName>
    </recommendedName>
</protein>
<comment type="subcellular location">
    <subcellularLocation>
        <location evidence="1">Membrane</location>
        <topology evidence="1">Multi-pass membrane protein</topology>
    </subcellularLocation>
</comment>
<comment type="caution">
    <text evidence="10">The sequence shown here is derived from an EMBL/GenBank/DDBJ whole genome shotgun (WGS) entry which is preliminary data.</text>
</comment>
<comment type="similarity">
    <text evidence="2">Belongs to the ammonia transporter channel (TC 1.A.11.2) family.</text>
</comment>
<keyword evidence="11" id="KW-1185">Reference proteome</keyword>
<evidence type="ECO:0000256" key="4">
    <source>
        <dbReference type="ARBA" id="ARBA00022692"/>
    </source>
</evidence>
<dbReference type="Pfam" id="PF00909">
    <property type="entry name" value="Ammonium_transp"/>
    <property type="match status" value="1"/>
</dbReference>
<keyword evidence="3" id="KW-0813">Transport</keyword>
<dbReference type="GO" id="GO:0008519">
    <property type="term" value="F:ammonium channel activity"/>
    <property type="evidence" value="ECO:0007669"/>
    <property type="project" value="InterPro"/>
</dbReference>
<dbReference type="OMA" id="HWIWSTD"/>
<evidence type="ECO:0000256" key="8">
    <source>
        <dbReference type="SAM" id="Phobius"/>
    </source>
</evidence>
<feature type="transmembrane region" description="Helical" evidence="8">
    <location>
        <begin position="34"/>
        <end position="53"/>
    </location>
</feature>
<dbReference type="STRING" id="6832.A0A553P3S3"/>
<dbReference type="PANTHER" id="PTHR11730">
    <property type="entry name" value="AMMONIUM TRANSPORTER"/>
    <property type="match status" value="1"/>
</dbReference>
<feature type="transmembrane region" description="Helical" evidence="8">
    <location>
        <begin position="111"/>
        <end position="132"/>
    </location>
</feature>
<keyword evidence="7" id="KW-0924">Ammonia transport</keyword>
<evidence type="ECO:0000256" key="7">
    <source>
        <dbReference type="ARBA" id="ARBA00023177"/>
    </source>
</evidence>
<proteinExistence type="inferred from homology"/>
<dbReference type="Proteomes" id="UP000318571">
    <property type="component" value="Chromosome 7"/>
</dbReference>
<reference evidence="10 11" key="1">
    <citation type="journal article" date="2018" name="Nat. Ecol. Evol.">
        <title>Genomic signatures of mitonuclear coevolution across populations of Tigriopus californicus.</title>
        <authorList>
            <person name="Barreto F.S."/>
            <person name="Watson E.T."/>
            <person name="Lima T.G."/>
            <person name="Willett C.S."/>
            <person name="Edmands S."/>
            <person name="Li W."/>
            <person name="Burton R.S."/>
        </authorList>
    </citation>
    <scope>NUCLEOTIDE SEQUENCE [LARGE SCALE GENOMIC DNA]</scope>
    <source>
        <strain evidence="10 11">San Diego</strain>
    </source>
</reference>
<dbReference type="InterPro" id="IPR024041">
    <property type="entry name" value="NH4_transpt_AmtB-like_dom"/>
</dbReference>
<evidence type="ECO:0000313" key="10">
    <source>
        <dbReference type="EMBL" id="TRY72346.1"/>
    </source>
</evidence>
<evidence type="ECO:0000259" key="9">
    <source>
        <dbReference type="Pfam" id="PF00909"/>
    </source>
</evidence>
<dbReference type="InterPro" id="IPR018047">
    <property type="entry name" value="Ammonium_transpt_CS"/>
</dbReference>
<dbReference type="Gene3D" id="1.10.3430.10">
    <property type="entry name" value="Ammonium transporter AmtB like domains"/>
    <property type="match status" value="1"/>
</dbReference>
<feature type="transmembrane region" description="Helical" evidence="8">
    <location>
        <begin position="177"/>
        <end position="198"/>
    </location>
</feature>
<keyword evidence="5 8" id="KW-1133">Transmembrane helix</keyword>
<gene>
    <name evidence="10" type="ORF">TCAL_08163</name>
</gene>
<evidence type="ECO:0000256" key="3">
    <source>
        <dbReference type="ARBA" id="ARBA00022448"/>
    </source>
</evidence>
<evidence type="ECO:0000256" key="6">
    <source>
        <dbReference type="ARBA" id="ARBA00023136"/>
    </source>
</evidence>
<evidence type="ECO:0000256" key="2">
    <source>
        <dbReference type="ARBA" id="ARBA00005887"/>
    </source>
</evidence>
<keyword evidence="6 8" id="KW-0472">Membrane</keyword>
<keyword evidence="4 8" id="KW-0812">Transmembrane</keyword>